<dbReference type="InterPro" id="IPR016032">
    <property type="entry name" value="Sig_transdc_resp-reg_C-effctor"/>
</dbReference>
<feature type="transmembrane region" description="Helical" evidence="1">
    <location>
        <begin position="130"/>
        <end position="148"/>
    </location>
</feature>
<evidence type="ECO:0000313" key="2">
    <source>
        <dbReference type="EMBL" id="RZF61662.1"/>
    </source>
</evidence>
<feature type="transmembrane region" description="Helical" evidence="1">
    <location>
        <begin position="168"/>
        <end position="186"/>
    </location>
</feature>
<protein>
    <submittedName>
        <fullName evidence="2">Diguanylate cyclase</fullName>
    </submittedName>
</protein>
<keyword evidence="1" id="KW-0472">Membrane</keyword>
<organism evidence="2 3">
    <name type="scientific">Sphingobacterium corticibacterium</name>
    <dbReference type="NCBI Taxonomy" id="2484746"/>
    <lineage>
        <taxon>Bacteria</taxon>
        <taxon>Pseudomonadati</taxon>
        <taxon>Bacteroidota</taxon>
        <taxon>Sphingobacteriia</taxon>
        <taxon>Sphingobacteriales</taxon>
        <taxon>Sphingobacteriaceae</taxon>
        <taxon>Sphingobacterium</taxon>
    </lineage>
</organism>
<proteinExistence type="predicted"/>
<sequence>MSLFKPFWHVISNRHIEKDMDKLLIVKIQLMNQYAFLIALIFILDAIRNLSVGKPVNFIVLASLGSLLFTLSWYTKIYFNAKIAILTLMGVTCAVFYSCSIAGFHNGIAPYYFTVLFATLFIFNEHNKLYNLFVFLWVFVLFYVVQLFDLTWFSELYSQIYFHENPQATLVQAVFLLVINGYFIMLKNNEMQKLYHQAKYNSIRPSNPSVKLSSNIALPSVEDVVKLAQEGDPAFIATFQQVFPSFYANLFQQNPDMTQEEFKFCALLKLGFTTKDIANYNHLAIRTVQTRKSRLRKSFRVPPQEDLYIWIAQF</sequence>
<feature type="transmembrane region" description="Helical" evidence="1">
    <location>
        <begin position="24"/>
        <end position="44"/>
    </location>
</feature>
<feature type="transmembrane region" description="Helical" evidence="1">
    <location>
        <begin position="56"/>
        <end position="74"/>
    </location>
</feature>
<dbReference type="OrthoDB" id="1523128at2"/>
<reference evidence="2 3" key="1">
    <citation type="submission" date="2019-02" db="EMBL/GenBank/DDBJ databases">
        <authorList>
            <person name="Li Y."/>
        </authorList>
    </citation>
    <scope>NUCLEOTIDE SEQUENCE [LARGE SCALE GENOMIC DNA]</scope>
    <source>
        <strain evidence="2 3">30C10-4-7</strain>
    </source>
</reference>
<keyword evidence="1" id="KW-1133">Transmembrane helix</keyword>
<keyword evidence="3" id="KW-1185">Reference proteome</keyword>
<comment type="caution">
    <text evidence="2">The sequence shown here is derived from an EMBL/GenBank/DDBJ whole genome shotgun (WGS) entry which is preliminary data.</text>
</comment>
<dbReference type="Proteomes" id="UP000292855">
    <property type="component" value="Unassembled WGS sequence"/>
</dbReference>
<evidence type="ECO:0000256" key="1">
    <source>
        <dbReference type="SAM" id="Phobius"/>
    </source>
</evidence>
<feature type="transmembrane region" description="Helical" evidence="1">
    <location>
        <begin position="104"/>
        <end position="123"/>
    </location>
</feature>
<dbReference type="AlphaFoldDB" id="A0A4Q6XVF5"/>
<gene>
    <name evidence="2" type="ORF">EWE74_02130</name>
</gene>
<accession>A0A4Q6XVF5</accession>
<feature type="transmembrane region" description="Helical" evidence="1">
    <location>
        <begin position="81"/>
        <end position="98"/>
    </location>
</feature>
<evidence type="ECO:0000313" key="3">
    <source>
        <dbReference type="Proteomes" id="UP000292855"/>
    </source>
</evidence>
<name>A0A4Q6XVF5_9SPHI</name>
<dbReference type="GO" id="GO:0003677">
    <property type="term" value="F:DNA binding"/>
    <property type="evidence" value="ECO:0007669"/>
    <property type="project" value="InterPro"/>
</dbReference>
<dbReference type="SUPFAM" id="SSF46894">
    <property type="entry name" value="C-terminal effector domain of the bipartite response regulators"/>
    <property type="match status" value="1"/>
</dbReference>
<dbReference type="EMBL" id="SGIT01000001">
    <property type="protein sequence ID" value="RZF61662.1"/>
    <property type="molecule type" value="Genomic_DNA"/>
</dbReference>
<dbReference type="RefSeq" id="WP_130139891.1">
    <property type="nucleotide sequence ID" value="NZ_SGIT01000001.1"/>
</dbReference>
<dbReference type="GO" id="GO:0006355">
    <property type="term" value="P:regulation of DNA-templated transcription"/>
    <property type="evidence" value="ECO:0007669"/>
    <property type="project" value="InterPro"/>
</dbReference>
<keyword evidence="1" id="KW-0812">Transmembrane</keyword>